<sequence length="80" mass="8956">MTTSSGTKLYGDHRGVWGLIRLLETANIAPYAGSTSSYTVTWNTKEGYSLNYQLRTEMGQGPLALLKLRNFVLPEKIFLD</sequence>
<evidence type="ECO:0000259" key="1">
    <source>
        <dbReference type="Pfam" id="PF06744"/>
    </source>
</evidence>
<dbReference type="InterPro" id="IPR010623">
    <property type="entry name" value="IcmF_C"/>
</dbReference>
<dbReference type="EMBL" id="ABXV02000077">
    <property type="protein sequence ID" value="EFB70430.1"/>
    <property type="molecule type" value="Genomic_DNA"/>
</dbReference>
<comment type="caution">
    <text evidence="2">The sequence shown here is derived from an EMBL/GenBank/DDBJ whole genome shotgun (WGS) entry which is preliminary data.</text>
</comment>
<feature type="domain" description="Type VI secretion system IcmF C-terminal" evidence="1">
    <location>
        <begin position="3"/>
        <end position="57"/>
    </location>
</feature>
<protein>
    <recommendedName>
        <fullName evidence="1">Type VI secretion system IcmF C-terminal domain-containing protein</fullName>
    </recommendedName>
</protein>
<dbReference type="Pfam" id="PF06744">
    <property type="entry name" value="IcmF_C"/>
    <property type="match status" value="1"/>
</dbReference>
<reference evidence="2" key="1">
    <citation type="submission" date="2009-12" db="EMBL/GenBank/DDBJ databases">
        <authorList>
            <person name="Weinstock G."/>
            <person name="Sodergren E."/>
            <person name="Clifton S."/>
            <person name="Fulton L."/>
            <person name="Fulton B."/>
            <person name="Courtney L."/>
            <person name="Fronick C."/>
            <person name="Harrison M."/>
            <person name="Strong C."/>
            <person name="Farmer C."/>
            <person name="Delahaunty K."/>
            <person name="Markovic C."/>
            <person name="Hall O."/>
            <person name="Minx P."/>
            <person name="Tomlinson C."/>
            <person name="Mitreva M."/>
            <person name="Nelson J."/>
            <person name="Hou S."/>
            <person name="Wollam A."/>
            <person name="Pepin K.H."/>
            <person name="Johnson M."/>
            <person name="Bhonagiri V."/>
            <person name="Nash W.E."/>
            <person name="Warren W."/>
            <person name="Chinwalla A."/>
            <person name="Mardis E.R."/>
            <person name="Wilson R.K."/>
        </authorList>
    </citation>
    <scope>NUCLEOTIDE SEQUENCE [LARGE SCALE GENOMIC DNA]</scope>
    <source>
        <strain evidence="2">DSM 4541</strain>
    </source>
</reference>
<evidence type="ECO:0000313" key="3">
    <source>
        <dbReference type="Proteomes" id="UP000005512"/>
    </source>
</evidence>
<dbReference type="Proteomes" id="UP000005512">
    <property type="component" value="Unassembled WGS sequence"/>
</dbReference>
<dbReference type="AlphaFoldDB" id="D1P848"/>
<evidence type="ECO:0000313" key="2">
    <source>
        <dbReference type="EMBL" id="EFB70430.1"/>
    </source>
</evidence>
<organism evidence="2 3">
    <name type="scientific">Providencia rustigianii DSM 4541</name>
    <dbReference type="NCBI Taxonomy" id="500637"/>
    <lineage>
        <taxon>Bacteria</taxon>
        <taxon>Pseudomonadati</taxon>
        <taxon>Pseudomonadota</taxon>
        <taxon>Gammaproteobacteria</taxon>
        <taxon>Enterobacterales</taxon>
        <taxon>Morganellaceae</taxon>
        <taxon>Providencia</taxon>
    </lineage>
</organism>
<dbReference type="HOGENOM" id="CLU_2586937_0_0_6"/>
<dbReference type="eggNOG" id="COG3523">
    <property type="taxonomic scope" value="Bacteria"/>
</dbReference>
<gene>
    <name evidence="2" type="ORF">PROVRUST_08429</name>
</gene>
<keyword evidence="3" id="KW-1185">Reference proteome</keyword>
<accession>D1P848</accession>
<proteinExistence type="predicted"/>
<name>D1P848_9GAMM</name>